<dbReference type="RefSeq" id="WP_093360736.1">
    <property type="nucleotide sequence ID" value="NZ_FOLG01000005.1"/>
</dbReference>
<dbReference type="InterPro" id="IPR053196">
    <property type="entry name" value="Lipoprotein_YbaY-like"/>
</dbReference>
<keyword evidence="4" id="KW-1185">Reference proteome</keyword>
<keyword evidence="3" id="KW-0449">Lipoprotein</keyword>
<evidence type="ECO:0000256" key="1">
    <source>
        <dbReference type="SAM" id="SignalP"/>
    </source>
</evidence>
<accession>A0A1I1JLA9</accession>
<dbReference type="Proteomes" id="UP000198728">
    <property type="component" value="Unassembled WGS sequence"/>
</dbReference>
<dbReference type="Pfam" id="PF09619">
    <property type="entry name" value="YscW"/>
    <property type="match status" value="1"/>
</dbReference>
<dbReference type="AlphaFoldDB" id="A0A1I1JLA9"/>
<evidence type="ECO:0000259" key="2">
    <source>
        <dbReference type="Pfam" id="PF03724"/>
    </source>
</evidence>
<dbReference type="STRING" id="441112.SAMN04488094_105176"/>
<proteinExistence type="predicted"/>
<dbReference type="OrthoDB" id="9809132at2"/>
<dbReference type="EMBL" id="FOLG01000005">
    <property type="protein sequence ID" value="SFC49357.1"/>
    <property type="molecule type" value="Genomic_DNA"/>
</dbReference>
<keyword evidence="1" id="KW-0732">Signal</keyword>
<feature type="signal peptide" evidence="1">
    <location>
        <begin position="1"/>
        <end position="19"/>
    </location>
</feature>
<dbReference type="InterPro" id="IPR005184">
    <property type="entry name" value="DUF306_Meta_HslJ"/>
</dbReference>
<name>A0A1I1JLA9_9RHOB</name>
<feature type="domain" description="DUF306" evidence="2">
    <location>
        <begin position="138"/>
        <end position="248"/>
    </location>
</feature>
<dbReference type="PANTHER" id="PTHR38013:SF1">
    <property type="entry name" value="GLYCOPROTEIN_POLYSACCHARIDE METABOLISM"/>
    <property type="match status" value="1"/>
</dbReference>
<dbReference type="Pfam" id="PF03724">
    <property type="entry name" value="META"/>
    <property type="match status" value="1"/>
</dbReference>
<dbReference type="PANTHER" id="PTHR38013">
    <property type="entry name" value="GLYCOPROTEIN/POLYSACCHARIDE METABOLISM"/>
    <property type="match status" value="1"/>
</dbReference>
<dbReference type="Gene3D" id="2.40.128.270">
    <property type="match status" value="1"/>
</dbReference>
<dbReference type="InterPro" id="IPR038670">
    <property type="entry name" value="HslJ-like_sf"/>
</dbReference>
<dbReference type="InterPro" id="IPR039366">
    <property type="entry name" value="Pilotin"/>
</dbReference>
<gene>
    <name evidence="3" type="ORF">SAMN04488094_105176</name>
</gene>
<feature type="chain" id="PRO_5011481064" evidence="1">
    <location>
        <begin position="20"/>
        <end position="252"/>
    </location>
</feature>
<evidence type="ECO:0000313" key="3">
    <source>
        <dbReference type="EMBL" id="SFC49357.1"/>
    </source>
</evidence>
<sequence>MNRLFLASLACLLAPAAVAAQTITGSVTYLQRMMLPPDAVVEIAFEDVSLADAPARTLAVYRIPEPQAPPYPFAFAYTPSQIDPANRYGLRATVRVGEKLLMTTDTAYPVLTHDGGTEVEMLLKMVSSPDPTPPPPDADFVNTYWKLLTLAGAPVPVVEGKREAHLILHEDGSYTATVGCNMLRGGYELSGDTVAFLAGITTLMACPPPLDAQERALVSLLETATRPAISGDDMTLLDDEGETLATFRAVYF</sequence>
<evidence type="ECO:0000313" key="4">
    <source>
        <dbReference type="Proteomes" id="UP000198728"/>
    </source>
</evidence>
<organism evidence="3 4">
    <name type="scientific">Tropicimonas isoalkanivorans</name>
    <dbReference type="NCBI Taxonomy" id="441112"/>
    <lineage>
        <taxon>Bacteria</taxon>
        <taxon>Pseudomonadati</taxon>
        <taxon>Pseudomonadota</taxon>
        <taxon>Alphaproteobacteria</taxon>
        <taxon>Rhodobacterales</taxon>
        <taxon>Roseobacteraceae</taxon>
        <taxon>Tropicimonas</taxon>
    </lineage>
</organism>
<reference evidence="3 4" key="1">
    <citation type="submission" date="2016-10" db="EMBL/GenBank/DDBJ databases">
        <authorList>
            <person name="de Groot N.N."/>
        </authorList>
    </citation>
    <scope>NUCLEOTIDE SEQUENCE [LARGE SCALE GENOMIC DNA]</scope>
    <source>
        <strain evidence="3 4">DSM 19548</strain>
    </source>
</reference>
<protein>
    <submittedName>
        <fullName evidence="3">Putative lipoprotein</fullName>
    </submittedName>
</protein>